<evidence type="ECO:0000256" key="1">
    <source>
        <dbReference type="ARBA" id="ARBA00004141"/>
    </source>
</evidence>
<dbReference type="GO" id="GO:0046873">
    <property type="term" value="F:metal ion transmembrane transporter activity"/>
    <property type="evidence" value="ECO:0007669"/>
    <property type="project" value="InterPro"/>
</dbReference>
<gene>
    <name evidence="7" type="ORF">J2T55_001414</name>
</gene>
<dbReference type="PANTHER" id="PTHR12608">
    <property type="entry name" value="TRANSMEMBRANE PROTEIN HTP-1 RELATED"/>
    <property type="match status" value="1"/>
</dbReference>
<comment type="caution">
    <text evidence="6">Lacks conserved residue(s) required for the propagation of feature annotation.</text>
</comment>
<keyword evidence="3 6" id="KW-0812">Transmembrane</keyword>
<accession>A0AAE3HLF4</accession>
<evidence type="ECO:0000256" key="3">
    <source>
        <dbReference type="ARBA" id="ARBA00022692"/>
    </source>
</evidence>
<keyword evidence="4 6" id="KW-1133">Transmembrane helix</keyword>
<evidence type="ECO:0000256" key="5">
    <source>
        <dbReference type="ARBA" id="ARBA00023136"/>
    </source>
</evidence>
<keyword evidence="5 6" id="KW-0472">Membrane</keyword>
<comment type="subcellular location">
    <subcellularLocation>
        <location evidence="1 6">Membrane</location>
        <topology evidence="1 6">Multi-pass membrane protein</topology>
    </subcellularLocation>
</comment>
<feature type="transmembrane region" description="Helical" evidence="6">
    <location>
        <begin position="165"/>
        <end position="183"/>
    </location>
</feature>
<proteinExistence type="inferred from homology"/>
<dbReference type="Proteomes" id="UP001204445">
    <property type="component" value="Unassembled WGS sequence"/>
</dbReference>
<evidence type="ECO:0000256" key="4">
    <source>
        <dbReference type="ARBA" id="ARBA00022989"/>
    </source>
</evidence>
<dbReference type="PANTHER" id="PTHR12608:SF1">
    <property type="entry name" value="TRANSMEMBRANE PROTEIN 165"/>
    <property type="match status" value="1"/>
</dbReference>
<comment type="similarity">
    <text evidence="2 6">Belongs to the GDT1 family.</text>
</comment>
<reference evidence="7" key="1">
    <citation type="submission" date="2022-08" db="EMBL/GenBank/DDBJ databases">
        <title>Genomic Encyclopedia of Type Strains, Phase III (KMG-III): the genomes of soil and plant-associated and newly described type strains.</title>
        <authorList>
            <person name="Whitman W."/>
        </authorList>
    </citation>
    <scope>NUCLEOTIDE SEQUENCE</scope>
    <source>
        <strain evidence="7">HMT 1</strain>
    </source>
</reference>
<keyword evidence="8" id="KW-1185">Reference proteome</keyword>
<feature type="transmembrane region" description="Helical" evidence="6">
    <location>
        <begin position="38"/>
        <end position="60"/>
    </location>
</feature>
<name>A0AAE3HLF4_9GAMM</name>
<evidence type="ECO:0000256" key="6">
    <source>
        <dbReference type="RuleBase" id="RU365102"/>
    </source>
</evidence>
<dbReference type="AlphaFoldDB" id="A0AAE3HLF4"/>
<dbReference type="InterPro" id="IPR001727">
    <property type="entry name" value="GDT1-like"/>
</dbReference>
<feature type="transmembrane region" description="Helical" evidence="6">
    <location>
        <begin position="132"/>
        <end position="153"/>
    </location>
</feature>
<dbReference type="GO" id="GO:0016020">
    <property type="term" value="C:membrane"/>
    <property type="evidence" value="ECO:0007669"/>
    <property type="project" value="UniProtKB-SubCell"/>
</dbReference>
<sequence>MDAFITSTVAVAIAEIGDKTQLLSLLLVARYRKPWPILWAILLATLLNHGLSAALGVSLSRFIEGDWLNIFLAFAFIAVGLWMLIPDSDDNLATDNRHHGVFLTTLVLFFIAEIGDKTQVATVLLAARFESVVAVTLGTTVGMLLANAPVLWLGNRFCRELPLRAIHVSASLLFILIGLWTLIAETRLFGG</sequence>
<feature type="transmembrane region" description="Helical" evidence="6">
    <location>
        <begin position="67"/>
        <end position="85"/>
    </location>
</feature>
<dbReference type="Pfam" id="PF01169">
    <property type="entry name" value="GDT1"/>
    <property type="match status" value="2"/>
</dbReference>
<evidence type="ECO:0000313" key="7">
    <source>
        <dbReference type="EMBL" id="MCS3903393.1"/>
    </source>
</evidence>
<comment type="caution">
    <text evidence="7">The sequence shown here is derived from an EMBL/GenBank/DDBJ whole genome shotgun (WGS) entry which is preliminary data.</text>
</comment>
<evidence type="ECO:0000256" key="2">
    <source>
        <dbReference type="ARBA" id="ARBA00009190"/>
    </source>
</evidence>
<evidence type="ECO:0000313" key="8">
    <source>
        <dbReference type="Proteomes" id="UP001204445"/>
    </source>
</evidence>
<dbReference type="EMBL" id="JANUCT010000008">
    <property type="protein sequence ID" value="MCS3903393.1"/>
    <property type="molecule type" value="Genomic_DNA"/>
</dbReference>
<protein>
    <recommendedName>
        <fullName evidence="6">GDT1 family protein</fullName>
    </recommendedName>
</protein>
<dbReference type="RefSeq" id="WP_259055127.1">
    <property type="nucleotide sequence ID" value="NZ_JANUCT010000008.1"/>
</dbReference>
<organism evidence="7 8">
    <name type="scientific">Methylohalomonas lacus</name>
    <dbReference type="NCBI Taxonomy" id="398773"/>
    <lineage>
        <taxon>Bacteria</taxon>
        <taxon>Pseudomonadati</taxon>
        <taxon>Pseudomonadota</taxon>
        <taxon>Gammaproteobacteria</taxon>
        <taxon>Methylohalomonadales</taxon>
        <taxon>Methylohalomonadaceae</taxon>
        <taxon>Methylohalomonas</taxon>
    </lineage>
</organism>